<evidence type="ECO:0000256" key="2">
    <source>
        <dbReference type="ARBA" id="ARBA00022679"/>
    </source>
</evidence>
<dbReference type="Proteomes" id="UP000295106">
    <property type="component" value="Unassembled WGS sequence"/>
</dbReference>
<organism evidence="3 4">
    <name type="scientific">Rubrivivax gelatinosus</name>
    <name type="common">Rhodocyclus gelatinosus</name>
    <name type="synonym">Rhodopseudomonas gelatinosa</name>
    <dbReference type="NCBI Taxonomy" id="28068"/>
    <lineage>
        <taxon>Bacteria</taxon>
        <taxon>Pseudomonadati</taxon>
        <taxon>Pseudomonadota</taxon>
        <taxon>Betaproteobacteria</taxon>
        <taxon>Burkholderiales</taxon>
        <taxon>Sphaerotilaceae</taxon>
        <taxon>Rubrivivax</taxon>
    </lineage>
</organism>
<reference evidence="3 4" key="1">
    <citation type="submission" date="2019-03" db="EMBL/GenBank/DDBJ databases">
        <title>Genomic Encyclopedia of Type Strains, Phase IV (KMG-IV): sequencing the most valuable type-strain genomes for metagenomic binning, comparative biology and taxonomic classification.</title>
        <authorList>
            <person name="Goeker M."/>
        </authorList>
    </citation>
    <scope>NUCLEOTIDE SEQUENCE [LARGE SCALE GENOMIC DNA]</scope>
    <source>
        <strain evidence="3 4">DSM 1709</strain>
    </source>
</reference>
<dbReference type="PANTHER" id="PTHR34136">
    <property type="match status" value="1"/>
</dbReference>
<dbReference type="AlphaFoldDB" id="A0A4R2M9X4"/>
<dbReference type="EMBL" id="SLXD01000010">
    <property type="protein sequence ID" value="TCP01114.1"/>
    <property type="molecule type" value="Genomic_DNA"/>
</dbReference>
<dbReference type="GO" id="GO:0016758">
    <property type="term" value="F:hexosyltransferase activity"/>
    <property type="evidence" value="ECO:0007669"/>
    <property type="project" value="TreeGrafter"/>
</dbReference>
<evidence type="ECO:0000256" key="1">
    <source>
        <dbReference type="ARBA" id="ARBA00022676"/>
    </source>
</evidence>
<keyword evidence="1" id="KW-0328">Glycosyltransferase</keyword>
<dbReference type="OrthoDB" id="9808602at2"/>
<sequence>MPHRPEDHAPPCPPAQRRRQAVLGVPIDALSPAEALDRVAAWADAGDSRYVCFCNVHSVVTASRDAAFGAVVAGADLAAPDGAPVAWAMRRAGLPGQRRVSGPDFMLEYLQAAAGRGEPVYLYGGSEQTLQRLVERLHERLPRLVIAGTCSPPFRALNADEEAAIVERINASGARTVWVSLGCPKQEQWMARHRGRIGAVMLGVGAAFDFHAGTIQRAPAWMRHGGLEWLHRLLSEPRRLWKRYLVTNTLFLAGVARQVWRGDRSATG</sequence>
<dbReference type="PANTHER" id="PTHR34136:SF1">
    <property type="entry name" value="UDP-N-ACETYL-D-MANNOSAMINURONIC ACID TRANSFERASE"/>
    <property type="match status" value="1"/>
</dbReference>
<keyword evidence="2 3" id="KW-0808">Transferase</keyword>
<gene>
    <name evidence="3" type="ORF">EV684_11044</name>
</gene>
<dbReference type="CDD" id="cd06533">
    <property type="entry name" value="Glyco_transf_WecG_TagA"/>
    <property type="match status" value="1"/>
</dbReference>
<evidence type="ECO:0000313" key="3">
    <source>
        <dbReference type="EMBL" id="TCP01114.1"/>
    </source>
</evidence>
<dbReference type="NCBIfam" id="TIGR00696">
    <property type="entry name" value="wecG_tagA_cpsF"/>
    <property type="match status" value="1"/>
</dbReference>
<proteinExistence type="predicted"/>
<dbReference type="InterPro" id="IPR004629">
    <property type="entry name" value="WecG_TagA_CpsF"/>
</dbReference>
<dbReference type="RefSeq" id="WP_132648241.1">
    <property type="nucleotide sequence ID" value="NZ_CP181386.1"/>
</dbReference>
<comment type="caution">
    <text evidence="3">The sequence shown here is derived from an EMBL/GenBank/DDBJ whole genome shotgun (WGS) entry which is preliminary data.</text>
</comment>
<dbReference type="Pfam" id="PF03808">
    <property type="entry name" value="Glyco_tran_WecG"/>
    <property type="match status" value="1"/>
</dbReference>
<dbReference type="GeneID" id="99686535"/>
<protein>
    <submittedName>
        <fullName evidence="3">N-acetylglucosaminyldiphosphoundecaprenol N-acetyl-beta-D-mannosaminyltransferase</fullName>
    </submittedName>
</protein>
<accession>A0A4R2M9X4</accession>
<evidence type="ECO:0000313" key="4">
    <source>
        <dbReference type="Proteomes" id="UP000295106"/>
    </source>
</evidence>
<name>A0A4R2M9X4_RUBGE</name>